<dbReference type="EMBL" id="CM000769">
    <property type="protein sequence ID" value="KXG19143.1"/>
    <property type="molecule type" value="Genomic_DNA"/>
</dbReference>
<evidence type="ECO:0000256" key="2">
    <source>
        <dbReference type="ARBA" id="ARBA00023015"/>
    </source>
</evidence>
<dbReference type="Gramene" id="KXG19143">
    <property type="protein sequence ID" value="KXG19143"/>
    <property type="gene ID" value="SORBI_3010G010300"/>
</dbReference>
<dbReference type="SUPFAM" id="SSF54171">
    <property type="entry name" value="DNA-binding domain"/>
    <property type="match status" value="1"/>
</dbReference>
<organism evidence="7 8">
    <name type="scientific">Sorghum bicolor</name>
    <name type="common">Sorghum</name>
    <name type="synonym">Sorghum vulgare</name>
    <dbReference type="NCBI Taxonomy" id="4558"/>
    <lineage>
        <taxon>Eukaryota</taxon>
        <taxon>Viridiplantae</taxon>
        <taxon>Streptophyta</taxon>
        <taxon>Embryophyta</taxon>
        <taxon>Tracheophyta</taxon>
        <taxon>Spermatophyta</taxon>
        <taxon>Magnoliopsida</taxon>
        <taxon>Liliopsida</taxon>
        <taxon>Poales</taxon>
        <taxon>Poaceae</taxon>
        <taxon>PACMAD clade</taxon>
        <taxon>Panicoideae</taxon>
        <taxon>Andropogonodae</taxon>
        <taxon>Andropogoneae</taxon>
        <taxon>Sorghinae</taxon>
        <taxon>Sorghum</taxon>
    </lineage>
</organism>
<accession>A0A194YGS0</accession>
<evidence type="ECO:0000256" key="3">
    <source>
        <dbReference type="ARBA" id="ARBA00023125"/>
    </source>
</evidence>
<dbReference type="InParanoid" id="A0A194YGS0"/>
<feature type="compositionally biased region" description="Low complexity" evidence="6">
    <location>
        <begin position="125"/>
        <end position="157"/>
    </location>
</feature>
<keyword evidence="3" id="KW-0238">DNA-binding</keyword>
<keyword evidence="5" id="KW-0539">Nucleus</keyword>
<keyword evidence="2" id="KW-0805">Transcription regulation</keyword>
<evidence type="ECO:0000313" key="7">
    <source>
        <dbReference type="EMBL" id="KXG19143.1"/>
    </source>
</evidence>
<feature type="compositionally biased region" description="Polar residues" evidence="6">
    <location>
        <begin position="114"/>
        <end position="124"/>
    </location>
</feature>
<reference evidence="8" key="2">
    <citation type="journal article" date="2018" name="Plant J.">
        <title>The Sorghum bicolor reference genome: improved assembly, gene annotations, a transcriptome atlas, and signatures of genome organization.</title>
        <authorList>
            <person name="McCormick R.F."/>
            <person name="Truong S.K."/>
            <person name="Sreedasyam A."/>
            <person name="Jenkins J."/>
            <person name="Shu S."/>
            <person name="Sims D."/>
            <person name="Kennedy M."/>
            <person name="Amirebrahimi M."/>
            <person name="Weers B.D."/>
            <person name="McKinley B."/>
            <person name="Mattison A."/>
            <person name="Morishige D.T."/>
            <person name="Grimwood J."/>
            <person name="Schmutz J."/>
            <person name="Mullet J.E."/>
        </authorList>
    </citation>
    <scope>NUCLEOTIDE SEQUENCE [LARGE SCALE GENOMIC DNA]</scope>
    <source>
        <strain evidence="8">cv. BTx623</strain>
    </source>
</reference>
<dbReference type="InterPro" id="IPR016177">
    <property type="entry name" value="DNA-bd_dom_sf"/>
</dbReference>
<gene>
    <name evidence="7" type="ORF">SORBI_3010G010300</name>
</gene>
<protein>
    <submittedName>
        <fullName evidence="7">Uncharacterized protein</fullName>
    </submittedName>
</protein>
<name>A0A194YGS0_SORBI</name>
<evidence type="ECO:0000313" key="8">
    <source>
        <dbReference type="Proteomes" id="UP000000768"/>
    </source>
</evidence>
<dbReference type="GO" id="GO:0005634">
    <property type="term" value="C:nucleus"/>
    <property type="evidence" value="ECO:0007669"/>
    <property type="project" value="UniProtKB-SubCell"/>
</dbReference>
<evidence type="ECO:0000256" key="6">
    <source>
        <dbReference type="SAM" id="MobiDB-lite"/>
    </source>
</evidence>
<proteinExistence type="predicted"/>
<evidence type="ECO:0000256" key="1">
    <source>
        <dbReference type="ARBA" id="ARBA00004123"/>
    </source>
</evidence>
<dbReference type="AlphaFoldDB" id="A0A194YGS0"/>
<evidence type="ECO:0000256" key="4">
    <source>
        <dbReference type="ARBA" id="ARBA00023163"/>
    </source>
</evidence>
<dbReference type="GO" id="GO:0003677">
    <property type="term" value="F:DNA binding"/>
    <property type="evidence" value="ECO:0007669"/>
    <property type="project" value="UniProtKB-KW"/>
</dbReference>
<dbReference type="Gene3D" id="3.30.890.10">
    <property type="entry name" value="Methyl-cpg-binding Protein 2, Chain A"/>
    <property type="match status" value="1"/>
</dbReference>
<sequence>MSRITVMQQLSILRQSGGEIMQNMNASDTPLDIEPLTTADMGEHVVCTPRQILLHPAYHGGWKVLRSCREDGRVDLTYKHKTHGRFRSKKQVLNYLDCLLEKQKESADPAKQCSGVSQAPSFQPYQQGYPSTTSSYSSGGPSLKPSSTIYPPSYYYKAPPPPQFQQQQLPQQSPPREQ</sequence>
<keyword evidence="8" id="KW-1185">Reference proteome</keyword>
<reference evidence="7 8" key="1">
    <citation type="journal article" date="2009" name="Nature">
        <title>The Sorghum bicolor genome and the diversification of grasses.</title>
        <authorList>
            <person name="Paterson A.H."/>
            <person name="Bowers J.E."/>
            <person name="Bruggmann R."/>
            <person name="Dubchak I."/>
            <person name="Grimwood J."/>
            <person name="Gundlach H."/>
            <person name="Haberer G."/>
            <person name="Hellsten U."/>
            <person name="Mitros T."/>
            <person name="Poliakov A."/>
            <person name="Schmutz J."/>
            <person name="Spannagl M."/>
            <person name="Tang H."/>
            <person name="Wang X."/>
            <person name="Wicker T."/>
            <person name="Bharti A.K."/>
            <person name="Chapman J."/>
            <person name="Feltus F.A."/>
            <person name="Gowik U."/>
            <person name="Grigoriev I.V."/>
            <person name="Lyons E."/>
            <person name="Maher C.A."/>
            <person name="Martis M."/>
            <person name="Narechania A."/>
            <person name="Otillar R.P."/>
            <person name="Penning B.W."/>
            <person name="Salamov A.A."/>
            <person name="Wang Y."/>
            <person name="Zhang L."/>
            <person name="Carpita N.C."/>
            <person name="Freeling M."/>
            <person name="Gingle A.R."/>
            <person name="Hash C.T."/>
            <person name="Keller B."/>
            <person name="Klein P."/>
            <person name="Kresovich S."/>
            <person name="McCann M.C."/>
            <person name="Ming R."/>
            <person name="Peterson D.G."/>
            <person name="Mehboob-ur-Rahman"/>
            <person name="Ware D."/>
            <person name="Westhoff P."/>
            <person name="Mayer K.F."/>
            <person name="Messing J."/>
            <person name="Rokhsar D.S."/>
        </authorList>
    </citation>
    <scope>NUCLEOTIDE SEQUENCE [LARGE SCALE GENOMIC DNA]</scope>
    <source>
        <strain evidence="8">cv. BTx623</strain>
    </source>
</reference>
<comment type="subcellular location">
    <subcellularLocation>
        <location evidence="1">Nucleus</location>
    </subcellularLocation>
</comment>
<dbReference type="Proteomes" id="UP000000768">
    <property type="component" value="Chromosome 10"/>
</dbReference>
<feature type="compositionally biased region" description="Low complexity" evidence="6">
    <location>
        <begin position="164"/>
        <end position="178"/>
    </location>
</feature>
<dbReference type="OrthoDB" id="10475215at2759"/>
<feature type="region of interest" description="Disordered" evidence="6">
    <location>
        <begin position="107"/>
        <end position="178"/>
    </location>
</feature>
<keyword evidence="4" id="KW-0804">Transcription</keyword>
<evidence type="ECO:0000256" key="5">
    <source>
        <dbReference type="ARBA" id="ARBA00023242"/>
    </source>
</evidence>